<dbReference type="HOGENOM" id="CLU_016972_1_1_1"/>
<feature type="non-terminal residue" evidence="2">
    <location>
        <position position="1"/>
    </location>
</feature>
<dbReference type="CDD" id="cd02181">
    <property type="entry name" value="GH16_fungal_Lam16A_glucanase"/>
    <property type="match status" value="1"/>
</dbReference>
<organism evidence="2 3">
    <name type="scientific">Jaapia argillacea MUCL 33604</name>
    <dbReference type="NCBI Taxonomy" id="933084"/>
    <lineage>
        <taxon>Eukaryota</taxon>
        <taxon>Fungi</taxon>
        <taxon>Dikarya</taxon>
        <taxon>Basidiomycota</taxon>
        <taxon>Agaricomycotina</taxon>
        <taxon>Agaricomycetes</taxon>
        <taxon>Agaricomycetidae</taxon>
        <taxon>Jaapiales</taxon>
        <taxon>Jaapiaceae</taxon>
        <taxon>Jaapia</taxon>
    </lineage>
</organism>
<keyword evidence="2" id="KW-0378">Hydrolase</keyword>
<dbReference type="InterPro" id="IPR000757">
    <property type="entry name" value="Beta-glucanase-like"/>
</dbReference>
<sequence>DDPTHGRVDYVNQTTALATNLTYATHTKFYMSADSTSIIPTSSRGRPSIRISSQDTFADSIIVLDLAHMPEGCSTWPAFWTLSSGTHGGWPNGGEIDIIEGVNNQATNLASLHTTSNCQMPQNRIQSGSTTSTNCDVAFNYNQGCGVSFAGDETYGSGFNKAGGGWYVMMRDGEGVKVWFWSRNDPRTPLEVREGWDDIVGGGLLWGIPQAYFPMYSLDSHQGPLDSLSPPSGGCEYEDHFDEHRMVFDLTFCGDWAGSVWSTSGCGTGTCEDYVNNNPEAFANAYWEVNSIRVYTPARA</sequence>
<dbReference type="PROSITE" id="PS51762">
    <property type="entry name" value="GH16_2"/>
    <property type="match status" value="1"/>
</dbReference>
<dbReference type="Gene3D" id="2.60.120.200">
    <property type="match status" value="1"/>
</dbReference>
<accession>A0A067PLS6</accession>
<name>A0A067PLS6_9AGAM</name>
<keyword evidence="3" id="KW-1185">Reference proteome</keyword>
<dbReference type="InterPro" id="IPR013320">
    <property type="entry name" value="ConA-like_dom_sf"/>
</dbReference>
<feature type="domain" description="GH16" evidence="1">
    <location>
        <begin position="8"/>
        <end position="265"/>
    </location>
</feature>
<dbReference type="Proteomes" id="UP000027265">
    <property type="component" value="Unassembled WGS sequence"/>
</dbReference>
<dbReference type="SUPFAM" id="SSF49899">
    <property type="entry name" value="Concanavalin A-like lectins/glucanases"/>
    <property type="match status" value="1"/>
</dbReference>
<dbReference type="GO" id="GO:0009251">
    <property type="term" value="P:glucan catabolic process"/>
    <property type="evidence" value="ECO:0007669"/>
    <property type="project" value="TreeGrafter"/>
</dbReference>
<dbReference type="OrthoDB" id="192832at2759"/>
<evidence type="ECO:0000313" key="3">
    <source>
        <dbReference type="Proteomes" id="UP000027265"/>
    </source>
</evidence>
<dbReference type="InParanoid" id="A0A067PLS6"/>
<dbReference type="InterPro" id="IPR050546">
    <property type="entry name" value="Glycosyl_Hydrlase_16"/>
</dbReference>
<dbReference type="GO" id="GO:0004553">
    <property type="term" value="F:hydrolase activity, hydrolyzing O-glycosyl compounds"/>
    <property type="evidence" value="ECO:0007669"/>
    <property type="project" value="InterPro"/>
</dbReference>
<dbReference type="STRING" id="933084.A0A067PLS6"/>
<dbReference type="AlphaFoldDB" id="A0A067PLS6"/>
<gene>
    <name evidence="2" type="ORF">JAAARDRAFT_133285</name>
</gene>
<proteinExistence type="predicted"/>
<dbReference type="EMBL" id="KL197724">
    <property type="protein sequence ID" value="KDQ55868.1"/>
    <property type="molecule type" value="Genomic_DNA"/>
</dbReference>
<evidence type="ECO:0000313" key="2">
    <source>
        <dbReference type="EMBL" id="KDQ55868.1"/>
    </source>
</evidence>
<dbReference type="PANTHER" id="PTHR10963">
    <property type="entry name" value="GLYCOSYL HYDROLASE-RELATED"/>
    <property type="match status" value="1"/>
</dbReference>
<dbReference type="Pfam" id="PF26113">
    <property type="entry name" value="GH16_XgeA"/>
    <property type="match status" value="1"/>
</dbReference>
<evidence type="ECO:0000259" key="1">
    <source>
        <dbReference type="PROSITE" id="PS51762"/>
    </source>
</evidence>
<dbReference type="PANTHER" id="PTHR10963:SF24">
    <property type="entry name" value="GLYCOSIDASE C21B10.07-RELATED"/>
    <property type="match status" value="1"/>
</dbReference>
<protein>
    <submittedName>
        <fullName evidence="2">Glycoside hydrolase family 16 protein</fullName>
    </submittedName>
</protein>
<reference evidence="3" key="1">
    <citation type="journal article" date="2014" name="Proc. Natl. Acad. Sci. U.S.A.">
        <title>Extensive sampling of basidiomycete genomes demonstrates inadequacy of the white-rot/brown-rot paradigm for wood decay fungi.</title>
        <authorList>
            <person name="Riley R."/>
            <person name="Salamov A.A."/>
            <person name="Brown D.W."/>
            <person name="Nagy L.G."/>
            <person name="Floudas D."/>
            <person name="Held B.W."/>
            <person name="Levasseur A."/>
            <person name="Lombard V."/>
            <person name="Morin E."/>
            <person name="Otillar R."/>
            <person name="Lindquist E.A."/>
            <person name="Sun H."/>
            <person name="LaButti K.M."/>
            <person name="Schmutz J."/>
            <person name="Jabbour D."/>
            <person name="Luo H."/>
            <person name="Baker S.E."/>
            <person name="Pisabarro A.G."/>
            <person name="Walton J.D."/>
            <person name="Blanchette R.A."/>
            <person name="Henrissat B."/>
            <person name="Martin F."/>
            <person name="Cullen D."/>
            <person name="Hibbett D.S."/>
            <person name="Grigoriev I.V."/>
        </authorList>
    </citation>
    <scope>NUCLEOTIDE SEQUENCE [LARGE SCALE GENOMIC DNA]</scope>
    <source>
        <strain evidence="3">MUCL 33604</strain>
    </source>
</reference>